<comment type="caution">
    <text evidence="2">The sequence shown here is derived from an EMBL/GenBank/DDBJ whole genome shotgun (WGS) entry which is preliminary data.</text>
</comment>
<dbReference type="AlphaFoldDB" id="A0A9Q4FMS1"/>
<evidence type="ECO:0000313" key="2">
    <source>
        <dbReference type="EMBL" id="MCG4566092.1"/>
    </source>
</evidence>
<feature type="transmembrane region" description="Helical" evidence="1">
    <location>
        <begin position="64"/>
        <end position="86"/>
    </location>
</feature>
<dbReference type="RefSeq" id="WP_226809000.1">
    <property type="nucleotide sequence ID" value="NZ_JAJBNW010000137.1"/>
</dbReference>
<reference evidence="2" key="1">
    <citation type="submission" date="2022-01" db="EMBL/GenBank/DDBJ databases">
        <title>Collection of gut derived symbiotic bacterial strains cultured from healthy donors.</title>
        <authorList>
            <person name="Lin H."/>
            <person name="Kohout C."/>
            <person name="Waligurski E."/>
            <person name="Pamer E.G."/>
        </authorList>
    </citation>
    <scope>NUCLEOTIDE SEQUENCE</scope>
    <source>
        <strain evidence="2">MSK.14.39</strain>
    </source>
</reference>
<evidence type="ECO:0000313" key="3">
    <source>
        <dbReference type="Proteomes" id="UP001108123"/>
    </source>
</evidence>
<name>A0A9Q4FMS1_9FIRM</name>
<protein>
    <recommendedName>
        <fullName evidence="4">Sodium:dicarboxylate symporter</fullName>
    </recommendedName>
</protein>
<organism evidence="2 3">
    <name type="scientific">Anaerosalibacter bizertensis</name>
    <dbReference type="NCBI Taxonomy" id="932217"/>
    <lineage>
        <taxon>Bacteria</taxon>
        <taxon>Bacillati</taxon>
        <taxon>Bacillota</taxon>
        <taxon>Tissierellia</taxon>
        <taxon>Tissierellales</taxon>
        <taxon>Sporanaerobacteraceae</taxon>
        <taxon>Anaerosalibacter</taxon>
    </lineage>
</organism>
<evidence type="ECO:0000256" key="1">
    <source>
        <dbReference type="SAM" id="Phobius"/>
    </source>
</evidence>
<accession>A0A9Q4FMS1</accession>
<dbReference type="EMBL" id="JAKNID010000101">
    <property type="protein sequence ID" value="MCG4566092.1"/>
    <property type="molecule type" value="Genomic_DNA"/>
</dbReference>
<feature type="transmembrane region" description="Helical" evidence="1">
    <location>
        <begin position="35"/>
        <end position="52"/>
    </location>
</feature>
<sequence>MNILMSEGWFPILFIGIISAIGILIMSFKVTRTDLFITSSILNLICISLFFYSLTDIKSWKDFAVGFITISSLIGIWTGTIIGMLIKK</sequence>
<gene>
    <name evidence="2" type="ORF">L0P62_11695</name>
</gene>
<keyword evidence="1" id="KW-0472">Membrane</keyword>
<feature type="transmembrane region" description="Helical" evidence="1">
    <location>
        <begin position="12"/>
        <end position="28"/>
    </location>
</feature>
<dbReference type="Proteomes" id="UP001108123">
    <property type="component" value="Unassembled WGS sequence"/>
</dbReference>
<keyword evidence="1" id="KW-1133">Transmembrane helix</keyword>
<keyword evidence="1" id="KW-0812">Transmembrane</keyword>
<evidence type="ECO:0008006" key="4">
    <source>
        <dbReference type="Google" id="ProtNLM"/>
    </source>
</evidence>
<keyword evidence="3" id="KW-1185">Reference proteome</keyword>
<proteinExistence type="predicted"/>